<protein>
    <recommendedName>
        <fullName evidence="5">Small-conductance mechanosensitive channel</fullName>
    </recommendedName>
</protein>
<dbReference type="Gene3D" id="2.30.30.60">
    <property type="match status" value="1"/>
</dbReference>
<dbReference type="PROSITE" id="PS50042">
    <property type="entry name" value="CNMP_BINDING_3"/>
    <property type="match status" value="1"/>
</dbReference>
<dbReference type="GO" id="GO:0008381">
    <property type="term" value="F:mechanosensitive monoatomic ion channel activity"/>
    <property type="evidence" value="ECO:0007669"/>
    <property type="project" value="InterPro"/>
</dbReference>
<dbReference type="PANTHER" id="PTHR30221">
    <property type="entry name" value="SMALL-CONDUCTANCE MECHANOSENSITIVE CHANNEL"/>
    <property type="match status" value="1"/>
</dbReference>
<keyword evidence="5" id="KW-0997">Cell inner membrane</keyword>
<dbReference type="InterPro" id="IPR014710">
    <property type="entry name" value="RmlC-like_jellyroll"/>
</dbReference>
<dbReference type="PANTHER" id="PTHR30221:SF1">
    <property type="entry name" value="SMALL-CONDUCTANCE MECHANOSENSITIVE CHANNEL"/>
    <property type="match status" value="1"/>
</dbReference>
<proteinExistence type="inferred from homology"/>
<comment type="function">
    <text evidence="5">Mechanosensitive channel that participates in the regulation of osmotic pressure changes within the cell, opening in response to stretch forces in the membrane lipid bilayer, without the need for other proteins. Contributes to normal resistance to hypoosmotic shock. Forms an ion channel of 1.0 nanosiemens conductance with a slight preference for anions.</text>
</comment>
<dbReference type="AlphaFoldDB" id="A0A3M3EMD3"/>
<dbReference type="SUPFAM" id="SSF50182">
    <property type="entry name" value="Sm-like ribonucleoproteins"/>
    <property type="match status" value="1"/>
</dbReference>
<comment type="similarity">
    <text evidence="5">Belongs to the MscS (TC 1.A.23) family.</text>
</comment>
<keyword evidence="4 5" id="KW-0472">Membrane</keyword>
<evidence type="ECO:0000313" key="8">
    <source>
        <dbReference type="Proteomes" id="UP000270661"/>
    </source>
</evidence>
<evidence type="ECO:0000256" key="1">
    <source>
        <dbReference type="ARBA" id="ARBA00004370"/>
    </source>
</evidence>
<dbReference type="InterPro" id="IPR000595">
    <property type="entry name" value="cNMP-bd_dom"/>
</dbReference>
<accession>A0A3M3EMD3</accession>
<dbReference type="PIRSF" id="PIRSF026673">
    <property type="entry name" value="UCP026673_ion_chan"/>
    <property type="match status" value="1"/>
</dbReference>
<dbReference type="Proteomes" id="UP000270661">
    <property type="component" value="Unassembled WGS sequence"/>
</dbReference>
<dbReference type="InterPro" id="IPR016846">
    <property type="entry name" value="cNMP-bd_ion_channel"/>
</dbReference>
<dbReference type="Pfam" id="PF00027">
    <property type="entry name" value="cNMP_binding"/>
    <property type="match status" value="1"/>
</dbReference>
<comment type="caution">
    <text evidence="7">The sequence shown here is derived from an EMBL/GenBank/DDBJ whole genome shotgun (WGS) entry which is preliminary data.</text>
</comment>
<name>A0A3M3EMD3_9PSED</name>
<feature type="transmembrane region" description="Helical" evidence="5">
    <location>
        <begin position="47"/>
        <end position="66"/>
    </location>
</feature>
<keyword evidence="5" id="KW-0813">Transport</keyword>
<dbReference type="EMBL" id="RBOJ01000063">
    <property type="protein sequence ID" value="RMM50745.1"/>
    <property type="molecule type" value="Genomic_DNA"/>
</dbReference>
<evidence type="ECO:0000313" key="7">
    <source>
        <dbReference type="EMBL" id="RMM50745.1"/>
    </source>
</evidence>
<dbReference type="GO" id="GO:0005886">
    <property type="term" value="C:plasma membrane"/>
    <property type="evidence" value="ECO:0007669"/>
    <property type="project" value="UniProtKB-SubCell"/>
</dbReference>
<comment type="subcellular location">
    <subcellularLocation>
        <location evidence="5">Cell inner membrane</location>
        <topology evidence="5">Multi-pass membrane protein</topology>
    </subcellularLocation>
    <subcellularLocation>
        <location evidence="1">Membrane</location>
    </subcellularLocation>
</comment>
<evidence type="ECO:0000256" key="4">
    <source>
        <dbReference type="ARBA" id="ARBA00023136"/>
    </source>
</evidence>
<organism evidence="7 8">
    <name type="scientific">Pseudomonas corrugata</name>
    <dbReference type="NCBI Taxonomy" id="47879"/>
    <lineage>
        <taxon>Bacteria</taxon>
        <taxon>Pseudomonadati</taxon>
        <taxon>Pseudomonadota</taxon>
        <taxon>Gammaproteobacteria</taxon>
        <taxon>Pseudomonadales</taxon>
        <taxon>Pseudomonadaceae</taxon>
        <taxon>Pseudomonas</taxon>
    </lineage>
</organism>
<dbReference type="SUPFAM" id="SSF51206">
    <property type="entry name" value="cAMP-binding domain-like"/>
    <property type="match status" value="1"/>
</dbReference>
<dbReference type="CDD" id="cd00038">
    <property type="entry name" value="CAP_ED"/>
    <property type="match status" value="1"/>
</dbReference>
<dbReference type="InterPro" id="IPR045275">
    <property type="entry name" value="MscS_archaea/bacteria_type"/>
</dbReference>
<comment type="subunit">
    <text evidence="5">Homoheptamer.</text>
</comment>
<dbReference type="SMART" id="SM00100">
    <property type="entry name" value="cNMP"/>
    <property type="match status" value="1"/>
</dbReference>
<evidence type="ECO:0000256" key="2">
    <source>
        <dbReference type="ARBA" id="ARBA00022692"/>
    </source>
</evidence>
<dbReference type="Gene3D" id="2.60.120.10">
    <property type="entry name" value="Jelly Rolls"/>
    <property type="match status" value="1"/>
</dbReference>
<reference evidence="7 8" key="1">
    <citation type="submission" date="2018-08" db="EMBL/GenBank/DDBJ databases">
        <title>Recombination of ecologically and evolutionarily significant loci maintains genetic cohesion in the Pseudomonas syringae species complex.</title>
        <authorList>
            <person name="Dillon M."/>
            <person name="Thakur S."/>
            <person name="Almeida R.N.D."/>
            <person name="Weir B.S."/>
            <person name="Guttman D.S."/>
        </authorList>
    </citation>
    <scope>NUCLEOTIDE SEQUENCE [LARGE SCALE GENOMIC DNA]</scope>
    <source>
        <strain evidence="7 8">NCPPB2445</strain>
    </source>
</reference>
<dbReference type="InterPro" id="IPR018490">
    <property type="entry name" value="cNMP-bd_dom_sf"/>
</dbReference>
<feature type="transmembrane region" description="Helical" evidence="5">
    <location>
        <begin position="117"/>
        <end position="136"/>
    </location>
</feature>
<keyword evidence="5" id="KW-0407">Ion channel</keyword>
<keyword evidence="2 5" id="KW-0812">Transmembrane</keyword>
<dbReference type="InterPro" id="IPR010920">
    <property type="entry name" value="LSM_dom_sf"/>
</dbReference>
<keyword evidence="5" id="KW-1003">Cell membrane</keyword>
<keyword evidence="5" id="KW-0406">Ion transport</keyword>
<sequence>MAFLELSPMLSLITDHPLLCALVLLVLDMLLWRLVNMERTYWKIGGRLVIFSLFSMLLFNEGLNPMEPAQWVDDVPRHLAATGLQIAWWLFAARTLTVLIGAVMMQRVGHTGRLLQDLLGAVIFLIAVIAALAYVLDLPVKGVLATSGAMAIIVGLALQSTLSDVFSGIVLNTTKPYQLDDWISIDGTEGRVTDIDWRATRLQTAQGSMAVIPNSLAAKAKVINFSRPSDVHGLSISVQVSPHARPQKVIDALERAMIGCRALLAVPAPCVTLKSSTSIGAEYEISGFVATRAQKREVRNQLFDLAFRHLRASGISLLSNSESASSNVSSRPRALLDSSSIFSTLRQEEKDTFSQNMTLQTFRAGDMILPAGEVSDHLFIIESGVVSVTMVRNGQVFEGGRMGPGEVIGEAGIISDLAALANFSAKTFCTLYRIEKDYLKPCLDARHDINDAMKNLLDVRMNLAQNLIREAPKPVAKKRFLQWLRNRA</sequence>
<evidence type="ECO:0000259" key="6">
    <source>
        <dbReference type="PROSITE" id="PS50042"/>
    </source>
</evidence>
<feature type="domain" description="Cyclic nucleotide-binding" evidence="6">
    <location>
        <begin position="341"/>
        <end position="440"/>
    </location>
</feature>
<dbReference type="Pfam" id="PF00924">
    <property type="entry name" value="MS_channel_2nd"/>
    <property type="match status" value="1"/>
</dbReference>
<dbReference type="InterPro" id="IPR023408">
    <property type="entry name" value="MscS_beta-dom_sf"/>
</dbReference>
<evidence type="ECO:0000256" key="5">
    <source>
        <dbReference type="RuleBase" id="RU369025"/>
    </source>
</evidence>
<evidence type="ECO:0000256" key="3">
    <source>
        <dbReference type="ARBA" id="ARBA00022989"/>
    </source>
</evidence>
<feature type="transmembrane region" description="Helical" evidence="5">
    <location>
        <begin position="16"/>
        <end position="35"/>
    </location>
</feature>
<dbReference type="STRING" id="47879.AXG94_06520"/>
<gene>
    <name evidence="7" type="ORF">ALQ77_02557</name>
</gene>
<keyword evidence="8" id="KW-1185">Reference proteome</keyword>
<keyword evidence="3 5" id="KW-1133">Transmembrane helix</keyword>
<feature type="transmembrane region" description="Helical" evidence="5">
    <location>
        <begin position="86"/>
        <end position="105"/>
    </location>
</feature>
<dbReference type="Gene3D" id="1.10.287.1260">
    <property type="match status" value="1"/>
</dbReference>
<dbReference type="InterPro" id="IPR006685">
    <property type="entry name" value="MscS_channel_2nd"/>
</dbReference>